<keyword evidence="2" id="KW-1185">Reference proteome</keyword>
<gene>
    <name evidence="1" type="ORF">RclHR1_01340021</name>
</gene>
<accession>A0A2Z6QPV6</accession>
<dbReference type="EMBL" id="BEXD01000380">
    <property type="protein sequence ID" value="GBB86954.1"/>
    <property type="molecule type" value="Genomic_DNA"/>
</dbReference>
<evidence type="ECO:0000313" key="1">
    <source>
        <dbReference type="EMBL" id="GBB86954.1"/>
    </source>
</evidence>
<proteinExistence type="predicted"/>
<sequence length="86" mass="9906">MESCPVYITEVKYIDERFRPPWTFLLDILKGASLSSTTLEGNFEWEGYWLEFRIRPGKSGVPALMRVAGLRGSWVEGWKGINACYE</sequence>
<comment type="caution">
    <text evidence="1">The sequence shown here is derived from an EMBL/GenBank/DDBJ whole genome shotgun (WGS) entry which is preliminary data.</text>
</comment>
<dbReference type="Proteomes" id="UP000247702">
    <property type="component" value="Unassembled WGS sequence"/>
</dbReference>
<dbReference type="AlphaFoldDB" id="A0A2Z6QPV6"/>
<reference evidence="1 2" key="1">
    <citation type="submission" date="2017-11" db="EMBL/GenBank/DDBJ databases">
        <title>The genome of Rhizophagus clarus HR1 reveals common genetic basis of auxotrophy among arbuscular mycorrhizal fungi.</title>
        <authorList>
            <person name="Kobayashi Y."/>
        </authorList>
    </citation>
    <scope>NUCLEOTIDE SEQUENCE [LARGE SCALE GENOMIC DNA]</scope>
    <source>
        <strain evidence="1 2">HR1</strain>
    </source>
</reference>
<name>A0A2Z6QPV6_9GLOM</name>
<evidence type="ECO:0000313" key="2">
    <source>
        <dbReference type="Proteomes" id="UP000247702"/>
    </source>
</evidence>
<organism evidence="1 2">
    <name type="scientific">Rhizophagus clarus</name>
    <dbReference type="NCBI Taxonomy" id="94130"/>
    <lineage>
        <taxon>Eukaryota</taxon>
        <taxon>Fungi</taxon>
        <taxon>Fungi incertae sedis</taxon>
        <taxon>Mucoromycota</taxon>
        <taxon>Glomeromycotina</taxon>
        <taxon>Glomeromycetes</taxon>
        <taxon>Glomerales</taxon>
        <taxon>Glomeraceae</taxon>
        <taxon>Rhizophagus</taxon>
    </lineage>
</organism>
<protein>
    <submittedName>
        <fullName evidence="1">Uncharacterized protein</fullName>
    </submittedName>
</protein>